<dbReference type="Proteomes" id="UP000251942">
    <property type="component" value="Unassembled WGS sequence"/>
</dbReference>
<protein>
    <submittedName>
        <fullName evidence="1">Uncharacterized protein</fullName>
    </submittedName>
</protein>
<proteinExistence type="predicted"/>
<dbReference type="AlphaFoldDB" id="A0A0W0TI11"/>
<dbReference type="OrthoDB" id="5638760at2"/>
<dbReference type="Proteomes" id="UP000054698">
    <property type="component" value="Unassembled WGS sequence"/>
</dbReference>
<gene>
    <name evidence="1" type="ORF">Lfee_2843</name>
    <name evidence="2" type="ORF">NCTC12022_03224</name>
</gene>
<keyword evidence="3" id="KW-1185">Reference proteome</keyword>
<accession>A0A0W0TI11</accession>
<reference evidence="2 4" key="2">
    <citation type="submission" date="2018-06" db="EMBL/GenBank/DDBJ databases">
        <authorList>
            <consortium name="Pathogen Informatics"/>
            <person name="Doyle S."/>
        </authorList>
    </citation>
    <scope>NUCLEOTIDE SEQUENCE [LARGE SCALE GENOMIC DNA]</scope>
    <source>
        <strain evidence="2 4">NCTC12022</strain>
    </source>
</reference>
<organism evidence="1 3">
    <name type="scientific">Legionella feeleii</name>
    <dbReference type="NCBI Taxonomy" id="453"/>
    <lineage>
        <taxon>Bacteria</taxon>
        <taxon>Pseudomonadati</taxon>
        <taxon>Pseudomonadota</taxon>
        <taxon>Gammaproteobacteria</taxon>
        <taxon>Legionellales</taxon>
        <taxon>Legionellaceae</taxon>
        <taxon>Legionella</taxon>
    </lineage>
</organism>
<dbReference type="RefSeq" id="WP_058447657.1">
    <property type="nucleotide sequence ID" value="NZ_CAAAHT010000042.1"/>
</dbReference>
<dbReference type="EMBL" id="LNYB01000085">
    <property type="protein sequence ID" value="KTC95179.1"/>
    <property type="molecule type" value="Genomic_DNA"/>
</dbReference>
<evidence type="ECO:0000313" key="3">
    <source>
        <dbReference type="Proteomes" id="UP000054698"/>
    </source>
</evidence>
<reference evidence="1 3" key="1">
    <citation type="submission" date="2015-11" db="EMBL/GenBank/DDBJ databases">
        <title>Genomic analysis of 38 Legionella species identifies large and diverse effector repertoires.</title>
        <authorList>
            <person name="Burstein D."/>
            <person name="Amaro F."/>
            <person name="Zusman T."/>
            <person name="Lifshitz Z."/>
            <person name="Cohen O."/>
            <person name="Gilbert J.A."/>
            <person name="Pupko T."/>
            <person name="Shuman H.A."/>
            <person name="Segal G."/>
        </authorList>
    </citation>
    <scope>NUCLEOTIDE SEQUENCE [LARGE SCALE GENOMIC DNA]</scope>
    <source>
        <strain evidence="1 3">WO-44C</strain>
    </source>
</reference>
<evidence type="ECO:0000313" key="4">
    <source>
        <dbReference type="Proteomes" id="UP000251942"/>
    </source>
</evidence>
<evidence type="ECO:0000313" key="2">
    <source>
        <dbReference type="EMBL" id="SPX62463.1"/>
    </source>
</evidence>
<dbReference type="PATRIC" id="fig|453.4.peg.3108"/>
<evidence type="ECO:0000313" key="1">
    <source>
        <dbReference type="EMBL" id="KTC95179.1"/>
    </source>
</evidence>
<dbReference type="EMBL" id="UASS01000038">
    <property type="protein sequence ID" value="SPX62463.1"/>
    <property type="molecule type" value="Genomic_DNA"/>
</dbReference>
<name>A0A0W0TI11_9GAMM</name>
<sequence length="98" mass="10820">MPSTTKPNYVETDILPDVDNPGYGRFREHVFFGAARTHLGMSTPNPDAGLTRISQSLNDPAVQQQVTNKLEIVARNQETAEALEDVLPPELISVVNKF</sequence>